<accession>A0A975F8D8</accession>
<protein>
    <submittedName>
        <fullName evidence="5">Restriction endonuclease subunit S</fullName>
        <ecNumber evidence="5">3.1.21.-</ecNumber>
    </submittedName>
</protein>
<dbReference type="RefSeq" id="WP_210218614.1">
    <property type="nucleotide sequence ID" value="NZ_CP072793.1"/>
</dbReference>
<dbReference type="InterPro" id="IPR000055">
    <property type="entry name" value="Restrct_endonuc_typeI_TRD"/>
</dbReference>
<dbReference type="REBASE" id="485483">
    <property type="entry name" value="S.TunA1ORF15460P"/>
</dbReference>
<evidence type="ECO:0000256" key="1">
    <source>
        <dbReference type="ARBA" id="ARBA00010923"/>
    </source>
</evidence>
<dbReference type="Gene3D" id="3.90.220.20">
    <property type="entry name" value="DNA methylase specificity domains"/>
    <property type="match status" value="2"/>
</dbReference>
<dbReference type="InterPro" id="IPR052021">
    <property type="entry name" value="Type-I_RS_S_subunit"/>
</dbReference>
<dbReference type="EMBL" id="CP072793">
    <property type="protein sequence ID" value="QTR53087.1"/>
    <property type="molecule type" value="Genomic_DNA"/>
</dbReference>
<dbReference type="CDD" id="cd17260">
    <property type="entry name" value="RMtype1_S_EcoEI-TRD1-CR1_like"/>
    <property type="match status" value="1"/>
</dbReference>
<proteinExistence type="inferred from homology"/>
<evidence type="ECO:0000256" key="2">
    <source>
        <dbReference type="ARBA" id="ARBA00022747"/>
    </source>
</evidence>
<dbReference type="CDD" id="cd17246">
    <property type="entry name" value="RMtype1_S_SonII-TRD2-CR2_like"/>
    <property type="match status" value="1"/>
</dbReference>
<keyword evidence="5" id="KW-0540">Nuclease</keyword>
<dbReference type="Proteomes" id="UP000672009">
    <property type="component" value="Chromosome"/>
</dbReference>
<keyword evidence="5" id="KW-0255">Endonuclease</keyword>
<evidence type="ECO:0000313" key="5">
    <source>
        <dbReference type="EMBL" id="QTR53087.1"/>
    </source>
</evidence>
<dbReference type="GO" id="GO:0009307">
    <property type="term" value="P:DNA restriction-modification system"/>
    <property type="evidence" value="ECO:0007669"/>
    <property type="project" value="UniProtKB-KW"/>
</dbReference>
<dbReference type="Pfam" id="PF01420">
    <property type="entry name" value="Methylase_S"/>
    <property type="match status" value="1"/>
</dbReference>
<reference evidence="5" key="1">
    <citation type="submission" date="2021-04" db="EMBL/GenBank/DDBJ databases">
        <title>Genomics, taxonomy and metabolism of representatives of sulfur bacteria of the genus Thiothrix: Thiothrix fructosivorans QT, Thiothrix unzii A1T and three new species, Thiothrix subterranea sp. nov., Thiothrix litoralis sp. nov. and 'Candidatus Thiothrix anitrata' sp. nov.</title>
        <authorList>
            <person name="Ravin N.V."/>
            <person name="Smolyakov D."/>
            <person name="Rudenko T.S."/>
            <person name="Mardanov A.V."/>
            <person name="Beletsky A.V."/>
            <person name="Markov N.D."/>
            <person name="Fomenkov A.I."/>
            <person name="Roberts R.J."/>
            <person name="Karnachuk O.V."/>
            <person name="Novikov A."/>
            <person name="Grabovich M.Y."/>
        </authorList>
    </citation>
    <scope>NUCLEOTIDE SEQUENCE</scope>
    <source>
        <strain evidence="5">A1</strain>
    </source>
</reference>
<dbReference type="InterPro" id="IPR044946">
    <property type="entry name" value="Restrct_endonuc_typeI_TRD_sf"/>
</dbReference>
<evidence type="ECO:0000313" key="6">
    <source>
        <dbReference type="Proteomes" id="UP000672009"/>
    </source>
</evidence>
<keyword evidence="5" id="KW-0378">Hydrolase</keyword>
<evidence type="ECO:0000256" key="3">
    <source>
        <dbReference type="ARBA" id="ARBA00023125"/>
    </source>
</evidence>
<keyword evidence="6" id="KW-1185">Reference proteome</keyword>
<dbReference type="AlphaFoldDB" id="A0A975F8D8"/>
<sequence>MASEWQKYRLDDIAEVIDSLHKSPSYSDHGYSMVRVTDIRPGFLNLNNTFKVTFSIFDEFTKKYKPKKGDIVFSRVGSYGISSYVSTDEPFCLGQNTVVINPKIDERFLYLTLQSASVRHQIESVAVGTTQKTISLKSIKNLEILCPEVQEQKAIAHILGSLDDKIELNRQMNATLEAMAQALFKSWFVDFDPVIDNALAAGNPIPDELEAKAAARQALGDARKPLPEDIRSLFPNAFVFTEEMGWIPEGWEILSVSEAITVNPSVQLKKGEVAPFIDMKALPTSGYAIDDVSRKAYAGGAKFKNKDVLLARITPCLENGKTGVVDFLKKGESGFGSTEFIILRGRNGLNMPFVACLARDDKFRTHCIQSMVGSSGRQRVQNACFDSFYLCLPKSEKIKQQFHDSTNGFFEKITTLKNETNSLTQLRDTLLPKLLSGELRIPEADELVEESVA</sequence>
<dbReference type="KEGG" id="tun:J9260_15475"/>
<dbReference type="PANTHER" id="PTHR30408:SF13">
    <property type="entry name" value="TYPE I RESTRICTION ENZYME HINDI SPECIFICITY SUBUNIT"/>
    <property type="match status" value="1"/>
</dbReference>
<dbReference type="EC" id="3.1.21.-" evidence="5"/>
<gene>
    <name evidence="5" type="ORF">J9260_15475</name>
</gene>
<evidence type="ECO:0000259" key="4">
    <source>
        <dbReference type="Pfam" id="PF01420"/>
    </source>
</evidence>
<name>A0A975F8D8_9GAMM</name>
<comment type="similarity">
    <text evidence="1">Belongs to the type-I restriction system S methylase family.</text>
</comment>
<dbReference type="SUPFAM" id="SSF116734">
    <property type="entry name" value="DNA methylase specificity domain"/>
    <property type="match status" value="2"/>
</dbReference>
<dbReference type="PANTHER" id="PTHR30408">
    <property type="entry name" value="TYPE-1 RESTRICTION ENZYME ECOKI SPECIFICITY PROTEIN"/>
    <property type="match status" value="1"/>
</dbReference>
<keyword evidence="3" id="KW-0238">DNA-binding</keyword>
<keyword evidence="2" id="KW-0680">Restriction system</keyword>
<dbReference type="GO" id="GO:0003677">
    <property type="term" value="F:DNA binding"/>
    <property type="evidence" value="ECO:0007669"/>
    <property type="project" value="UniProtKB-KW"/>
</dbReference>
<dbReference type="GO" id="GO:0004519">
    <property type="term" value="F:endonuclease activity"/>
    <property type="evidence" value="ECO:0007669"/>
    <property type="project" value="UniProtKB-KW"/>
</dbReference>
<dbReference type="GO" id="GO:0016787">
    <property type="term" value="F:hydrolase activity"/>
    <property type="evidence" value="ECO:0007669"/>
    <property type="project" value="UniProtKB-KW"/>
</dbReference>
<organism evidence="5 6">
    <name type="scientific">Thiothrix unzii</name>
    <dbReference type="NCBI Taxonomy" id="111769"/>
    <lineage>
        <taxon>Bacteria</taxon>
        <taxon>Pseudomonadati</taxon>
        <taxon>Pseudomonadota</taxon>
        <taxon>Gammaproteobacteria</taxon>
        <taxon>Thiotrichales</taxon>
        <taxon>Thiotrichaceae</taxon>
        <taxon>Thiothrix</taxon>
    </lineage>
</organism>
<feature type="domain" description="Type I restriction modification DNA specificity" evidence="4">
    <location>
        <begin position="3"/>
        <end position="177"/>
    </location>
</feature>